<reference evidence="3" key="1">
    <citation type="submission" date="2018-02" db="EMBL/GenBank/DDBJ databases">
        <authorList>
            <person name="Cohen D.B."/>
            <person name="Kent A.D."/>
        </authorList>
    </citation>
    <scope>NUCLEOTIDE SEQUENCE</scope>
</reference>
<sequence>MDQVKPASPVDPNSGFNTLTKTFHSLRPPIHLPSEHTSISAAHYAFSLRFNSPWPDSLALINSSTGQRVSYSDFTRKTETLVSFLQSLIGLTKGDTAFVLSQNLIQVPILYFSLLSLGVVISPANPLSTEPEISTLIQICKPVIAFATSSSAHKLQNTSLRFKTILIDSPEFDSMMTSPIQKQDRVEVSQSDLAAILYSSGTTGRVKGVLLTHRNLLAPVSGSYAQRTERESPAVLLYTMPYFHAFGFSYSLKSVAVSETVVIMERFDLRKMLRAVEEFRVTHVVLTPPVVVMMTKSDITDGYDLSSLEEVVCGGATLAKDVISVFTAKFPSVVVVQCYGLTESLAVSRTWGPEESVHWGATGKLSGGFEAKIVNPDIGGALAPGKQGELWIRGPTIMKGYVGDPEANTATLVADGWLRTGDLCYIDEEGFLFVVDRLKELIKYNGYQVAPAELENLLQSHPEIVDAAVIPKIEVRKHLTRRHAPVRRTTLPQVLPPTAETWLLRSSHHHHGSLRRHHIFHLTKFGDHMTSHALPRAGDISGEILHPDPRACSVFSLPNLKTTTIVASMPPVLSSISEQNQLWLPCHPVPSPISRHPTLKTKFNAIALSPMSFLVAARSASCYEDEFVCYCGLP</sequence>
<name>A0A2N9H2B0_FAGSY</name>
<evidence type="ECO:0000256" key="1">
    <source>
        <dbReference type="ARBA" id="ARBA00022598"/>
    </source>
</evidence>
<dbReference type="SUPFAM" id="SSF56801">
    <property type="entry name" value="Acetyl-CoA synthetase-like"/>
    <property type="match status" value="1"/>
</dbReference>
<feature type="domain" description="AMP-dependent synthetase/ligase" evidence="2">
    <location>
        <begin position="54"/>
        <end position="401"/>
    </location>
</feature>
<dbReference type="EMBL" id="OIVN01002733">
    <property type="protein sequence ID" value="SPD06005.1"/>
    <property type="molecule type" value="Genomic_DNA"/>
</dbReference>
<accession>A0A2N9H2B0</accession>
<evidence type="ECO:0000313" key="3">
    <source>
        <dbReference type="EMBL" id="SPD06005.1"/>
    </source>
</evidence>
<proteinExistence type="predicted"/>
<protein>
    <recommendedName>
        <fullName evidence="2">AMP-dependent synthetase/ligase domain-containing protein</fullName>
    </recommendedName>
</protein>
<dbReference type="InterPro" id="IPR042099">
    <property type="entry name" value="ANL_N_sf"/>
</dbReference>
<dbReference type="Gene3D" id="3.40.50.12780">
    <property type="entry name" value="N-terminal domain of ligase-like"/>
    <property type="match status" value="1"/>
</dbReference>
<evidence type="ECO:0000259" key="2">
    <source>
        <dbReference type="Pfam" id="PF00501"/>
    </source>
</evidence>
<organism evidence="3">
    <name type="scientific">Fagus sylvatica</name>
    <name type="common">Beechnut</name>
    <dbReference type="NCBI Taxonomy" id="28930"/>
    <lineage>
        <taxon>Eukaryota</taxon>
        <taxon>Viridiplantae</taxon>
        <taxon>Streptophyta</taxon>
        <taxon>Embryophyta</taxon>
        <taxon>Tracheophyta</taxon>
        <taxon>Spermatophyta</taxon>
        <taxon>Magnoliopsida</taxon>
        <taxon>eudicotyledons</taxon>
        <taxon>Gunneridae</taxon>
        <taxon>Pentapetalae</taxon>
        <taxon>rosids</taxon>
        <taxon>fabids</taxon>
        <taxon>Fagales</taxon>
        <taxon>Fagaceae</taxon>
        <taxon>Fagus</taxon>
    </lineage>
</organism>
<keyword evidence="1" id="KW-0436">Ligase</keyword>
<dbReference type="PANTHER" id="PTHR24096:SF160">
    <property type="entry name" value="4-COUMARATE--COA LIGASE-LIKE 9"/>
    <property type="match status" value="1"/>
</dbReference>
<dbReference type="GO" id="GO:0016405">
    <property type="term" value="F:CoA-ligase activity"/>
    <property type="evidence" value="ECO:0007669"/>
    <property type="project" value="TreeGrafter"/>
</dbReference>
<gene>
    <name evidence="3" type="ORF">FSB_LOCUS33887</name>
</gene>
<dbReference type="InterPro" id="IPR045851">
    <property type="entry name" value="AMP-bd_C_sf"/>
</dbReference>
<dbReference type="PANTHER" id="PTHR24096">
    <property type="entry name" value="LONG-CHAIN-FATTY-ACID--COA LIGASE"/>
    <property type="match status" value="1"/>
</dbReference>
<dbReference type="InterPro" id="IPR020845">
    <property type="entry name" value="AMP-binding_CS"/>
</dbReference>
<dbReference type="Gene3D" id="3.30.300.30">
    <property type="match status" value="1"/>
</dbReference>
<dbReference type="PROSITE" id="PS00455">
    <property type="entry name" value="AMP_BINDING"/>
    <property type="match status" value="1"/>
</dbReference>
<dbReference type="Pfam" id="PF00501">
    <property type="entry name" value="AMP-binding"/>
    <property type="match status" value="1"/>
</dbReference>
<dbReference type="InterPro" id="IPR000873">
    <property type="entry name" value="AMP-dep_synth/lig_dom"/>
</dbReference>
<dbReference type="AlphaFoldDB" id="A0A2N9H2B0"/>